<evidence type="ECO:0000313" key="3">
    <source>
        <dbReference type="Proteomes" id="UP001497644"/>
    </source>
</evidence>
<proteinExistence type="predicted"/>
<feature type="compositionally biased region" description="Polar residues" evidence="1">
    <location>
        <begin position="87"/>
        <end position="103"/>
    </location>
</feature>
<keyword evidence="3" id="KW-1185">Reference proteome</keyword>
<gene>
    <name evidence="2" type="ORF">LPLAT_LOCUS8578</name>
</gene>
<organism evidence="2 3">
    <name type="scientific">Lasius platythorax</name>
    <dbReference type="NCBI Taxonomy" id="488582"/>
    <lineage>
        <taxon>Eukaryota</taxon>
        <taxon>Metazoa</taxon>
        <taxon>Ecdysozoa</taxon>
        <taxon>Arthropoda</taxon>
        <taxon>Hexapoda</taxon>
        <taxon>Insecta</taxon>
        <taxon>Pterygota</taxon>
        <taxon>Neoptera</taxon>
        <taxon>Endopterygota</taxon>
        <taxon>Hymenoptera</taxon>
        <taxon>Apocrita</taxon>
        <taxon>Aculeata</taxon>
        <taxon>Formicoidea</taxon>
        <taxon>Formicidae</taxon>
        <taxon>Formicinae</taxon>
        <taxon>Lasius</taxon>
        <taxon>Lasius</taxon>
    </lineage>
</organism>
<accession>A0AAV2NQU8</accession>
<dbReference type="EMBL" id="OZ034827">
    <property type="protein sequence ID" value="CAL1682692.1"/>
    <property type="molecule type" value="Genomic_DNA"/>
</dbReference>
<evidence type="ECO:0000256" key="1">
    <source>
        <dbReference type="SAM" id="MobiDB-lite"/>
    </source>
</evidence>
<protein>
    <submittedName>
        <fullName evidence="2">Uncharacterized protein</fullName>
    </submittedName>
</protein>
<name>A0AAV2NQU8_9HYME</name>
<evidence type="ECO:0000313" key="2">
    <source>
        <dbReference type="EMBL" id="CAL1682692.1"/>
    </source>
</evidence>
<feature type="region of interest" description="Disordered" evidence="1">
    <location>
        <begin position="77"/>
        <end position="103"/>
    </location>
</feature>
<feature type="compositionally biased region" description="Basic and acidic residues" evidence="1">
    <location>
        <begin position="77"/>
        <end position="86"/>
    </location>
</feature>
<dbReference type="AlphaFoldDB" id="A0AAV2NQU8"/>
<reference evidence="2" key="1">
    <citation type="submission" date="2024-04" db="EMBL/GenBank/DDBJ databases">
        <authorList>
            <consortium name="Molecular Ecology Group"/>
        </authorList>
    </citation>
    <scope>NUCLEOTIDE SEQUENCE</scope>
</reference>
<sequence length="136" mass="15234">MVVFLSSRGYDLAARGEFMRKSGAGVIPEPREVNYSTSGRAGGRQLPTKEYEQSSLMKIIRAGDRVRQWREKLGRIPRGGNEKLDNVSRSSRANASGQFATNQNAKHYRIATVRNFWGISDDDDATGAKKQPQVRF</sequence>
<dbReference type="Proteomes" id="UP001497644">
    <property type="component" value="Chromosome 4"/>
</dbReference>